<dbReference type="InterPro" id="IPR011051">
    <property type="entry name" value="RmlC_Cupin_sf"/>
</dbReference>
<accession>A0A261RGM2</accession>
<name>A0A261RGM2_9BORD</name>
<dbReference type="AlphaFoldDB" id="A0A261RGM2"/>
<dbReference type="OrthoDB" id="9800082at2"/>
<dbReference type="Proteomes" id="UP000216857">
    <property type="component" value="Unassembled WGS sequence"/>
</dbReference>
<proteinExistence type="predicted"/>
<organism evidence="1 2">
    <name type="scientific">Bordetella genomosp. 9</name>
    <dbReference type="NCBI Taxonomy" id="1416803"/>
    <lineage>
        <taxon>Bacteria</taxon>
        <taxon>Pseudomonadati</taxon>
        <taxon>Pseudomonadota</taxon>
        <taxon>Betaproteobacteria</taxon>
        <taxon>Burkholderiales</taxon>
        <taxon>Alcaligenaceae</taxon>
        <taxon>Bordetella</taxon>
    </lineage>
</organism>
<evidence type="ECO:0000313" key="1">
    <source>
        <dbReference type="EMBL" id="OZI24081.1"/>
    </source>
</evidence>
<dbReference type="EMBL" id="NEVJ01000002">
    <property type="protein sequence ID" value="OZI24081.1"/>
    <property type="molecule type" value="Genomic_DNA"/>
</dbReference>
<protein>
    <recommendedName>
        <fullName evidence="3">HutD family protein</fullName>
    </recommendedName>
</protein>
<reference evidence="1" key="1">
    <citation type="submission" date="2017-05" db="EMBL/GenBank/DDBJ databases">
        <title>Complete and WGS of Bordetella genogroups.</title>
        <authorList>
            <person name="Spilker T."/>
            <person name="Lipuma J."/>
        </authorList>
    </citation>
    <scope>NUCLEOTIDE SEQUENCE</scope>
    <source>
        <strain evidence="1">AU21707</strain>
    </source>
</reference>
<dbReference type="SUPFAM" id="SSF51182">
    <property type="entry name" value="RmlC-like cupins"/>
    <property type="match status" value="1"/>
</dbReference>
<dbReference type="Pfam" id="PF05962">
    <property type="entry name" value="HutD"/>
    <property type="match status" value="1"/>
</dbReference>
<sequence length="207" mass="22167">MLFRLADVPAQPWKNGGGLTREIVCWPPGAGMDDFLWRISVARIDAGGPFSSFAGVDRVITLLSGAGVVLRGGFKAGEHALTTPLAPFAFPGDVAVACTLQGGASEDFNVMSRRGAVRADVQVIDNHAIVPSAACGLLLAVGSCWEVERDDGTRHVLEPDEGLWWARQRYAWRVRCTKKQAPVDTGLIVVSIDMPAPQDDAVQQEAT</sequence>
<dbReference type="PANTHER" id="PTHR37943:SF1">
    <property type="entry name" value="PROTEIN VES"/>
    <property type="match status" value="1"/>
</dbReference>
<dbReference type="InterPro" id="IPR014710">
    <property type="entry name" value="RmlC-like_jellyroll"/>
</dbReference>
<dbReference type="PANTHER" id="PTHR37943">
    <property type="entry name" value="PROTEIN VES"/>
    <property type="match status" value="1"/>
</dbReference>
<dbReference type="CDD" id="cd20293">
    <property type="entry name" value="cupin_HutD_N"/>
    <property type="match status" value="1"/>
</dbReference>
<comment type="caution">
    <text evidence="1">The sequence shown here is derived from an EMBL/GenBank/DDBJ whole genome shotgun (WGS) entry which is preliminary data.</text>
</comment>
<keyword evidence="2" id="KW-1185">Reference proteome</keyword>
<evidence type="ECO:0008006" key="3">
    <source>
        <dbReference type="Google" id="ProtNLM"/>
    </source>
</evidence>
<gene>
    <name evidence="1" type="ORF">CAL26_11300</name>
</gene>
<dbReference type="Gene3D" id="2.60.120.10">
    <property type="entry name" value="Jelly Rolls"/>
    <property type="match status" value="1"/>
</dbReference>
<dbReference type="InterPro" id="IPR010282">
    <property type="entry name" value="Uncharacterised_HutD/Ves"/>
</dbReference>
<evidence type="ECO:0000313" key="2">
    <source>
        <dbReference type="Proteomes" id="UP000216857"/>
    </source>
</evidence>